<keyword evidence="1" id="KW-0802">TPR repeat</keyword>
<keyword evidence="2" id="KW-0732">Signal</keyword>
<evidence type="ECO:0000256" key="1">
    <source>
        <dbReference type="PROSITE-ProRule" id="PRU00339"/>
    </source>
</evidence>
<dbReference type="SMART" id="SM00028">
    <property type="entry name" value="TPR"/>
    <property type="match status" value="2"/>
</dbReference>
<dbReference type="InterPro" id="IPR019734">
    <property type="entry name" value="TPR_rpt"/>
</dbReference>
<feature type="signal peptide" evidence="2">
    <location>
        <begin position="1"/>
        <end position="20"/>
    </location>
</feature>
<dbReference type="SUPFAM" id="SSF48452">
    <property type="entry name" value="TPR-like"/>
    <property type="match status" value="1"/>
</dbReference>
<reference evidence="3 4" key="1">
    <citation type="submission" date="2019-04" db="EMBL/GenBank/DDBJ databases">
        <title>Altererythrobacter aquimixticola sp. nov., isolated from sediment of junction between the ocean and a freshwater spring.</title>
        <authorList>
            <person name="Yoon J.-H."/>
        </authorList>
    </citation>
    <scope>NUCLEOTIDE SEQUENCE [LARGE SCALE GENOMIC DNA]</scope>
    <source>
        <strain evidence="3 4">SSKS-13</strain>
    </source>
</reference>
<dbReference type="EMBL" id="SSHH01000002">
    <property type="protein sequence ID" value="TIX50770.1"/>
    <property type="molecule type" value="Genomic_DNA"/>
</dbReference>
<evidence type="ECO:0000313" key="3">
    <source>
        <dbReference type="EMBL" id="TIX50770.1"/>
    </source>
</evidence>
<gene>
    <name evidence="3" type="ORF">E5222_08040</name>
</gene>
<dbReference type="Gene3D" id="1.25.40.10">
    <property type="entry name" value="Tetratricopeptide repeat domain"/>
    <property type="match status" value="1"/>
</dbReference>
<dbReference type="Proteomes" id="UP000309389">
    <property type="component" value="Unassembled WGS sequence"/>
</dbReference>
<evidence type="ECO:0000313" key="4">
    <source>
        <dbReference type="Proteomes" id="UP000309389"/>
    </source>
</evidence>
<dbReference type="PROSITE" id="PS50005">
    <property type="entry name" value="TPR"/>
    <property type="match status" value="2"/>
</dbReference>
<dbReference type="OrthoDB" id="8480982at2"/>
<feature type="repeat" description="TPR" evidence="1">
    <location>
        <begin position="32"/>
        <end position="65"/>
    </location>
</feature>
<proteinExistence type="predicted"/>
<sequence>MRYTPAAVALSLFAAVTSSASLGAGYEADPRADALVAEGRAALESGDTQGAIDAFEAALTVDPGFSAVYIDLADAARRDGLQGKAIHYYREALERDPENLAAISGEGAALAERGAVDNARANLAKLENMCGADCMETMELASAIERGPVEQVATAEAAMQDPATTAN</sequence>
<protein>
    <submittedName>
        <fullName evidence="3">Tetratricopeptide repeat protein</fullName>
    </submittedName>
</protein>
<feature type="chain" id="PRO_5020800866" evidence="2">
    <location>
        <begin position="21"/>
        <end position="167"/>
    </location>
</feature>
<keyword evidence="4" id="KW-1185">Reference proteome</keyword>
<dbReference type="AlphaFoldDB" id="A0A4T3F3M5"/>
<accession>A0A4T3F3M5</accession>
<evidence type="ECO:0000256" key="2">
    <source>
        <dbReference type="SAM" id="SignalP"/>
    </source>
</evidence>
<comment type="caution">
    <text evidence="3">The sequence shown here is derived from an EMBL/GenBank/DDBJ whole genome shotgun (WGS) entry which is preliminary data.</text>
</comment>
<dbReference type="Pfam" id="PF13432">
    <property type="entry name" value="TPR_16"/>
    <property type="match status" value="1"/>
</dbReference>
<name>A0A4T3F3M5_9SPHN</name>
<organism evidence="3 4">
    <name type="scientific">Alteraurantiacibacter aquimixticola</name>
    <dbReference type="NCBI Taxonomy" id="2489173"/>
    <lineage>
        <taxon>Bacteria</taxon>
        <taxon>Pseudomonadati</taxon>
        <taxon>Pseudomonadota</taxon>
        <taxon>Alphaproteobacteria</taxon>
        <taxon>Sphingomonadales</taxon>
        <taxon>Erythrobacteraceae</taxon>
        <taxon>Alteraurantiacibacter</taxon>
    </lineage>
</organism>
<feature type="repeat" description="TPR" evidence="1">
    <location>
        <begin position="66"/>
        <end position="99"/>
    </location>
</feature>
<dbReference type="InterPro" id="IPR011990">
    <property type="entry name" value="TPR-like_helical_dom_sf"/>
</dbReference>